<dbReference type="Proteomes" id="UP000018208">
    <property type="component" value="Unassembled WGS sequence"/>
</dbReference>
<reference evidence="3" key="2">
    <citation type="submission" date="2020-12" db="EMBL/GenBank/DDBJ databases">
        <title>New Spironucleus salmonicida genome in near-complete chromosomes.</title>
        <authorList>
            <person name="Xu F."/>
            <person name="Kurt Z."/>
            <person name="Jimenez-Gonzalez A."/>
            <person name="Astvaldsson A."/>
            <person name="Andersson J.O."/>
            <person name="Svard S.G."/>
        </authorList>
    </citation>
    <scope>NUCLEOTIDE SEQUENCE</scope>
    <source>
        <strain evidence="3">ATCC 50377</strain>
    </source>
</reference>
<gene>
    <name evidence="2" type="ORF">SS50377_11692</name>
    <name evidence="3" type="ORF">SS50377_20568</name>
</gene>
<organism evidence="2">
    <name type="scientific">Spironucleus salmonicida</name>
    <dbReference type="NCBI Taxonomy" id="348837"/>
    <lineage>
        <taxon>Eukaryota</taxon>
        <taxon>Metamonada</taxon>
        <taxon>Diplomonadida</taxon>
        <taxon>Hexamitidae</taxon>
        <taxon>Hexamitinae</taxon>
        <taxon>Spironucleus</taxon>
    </lineage>
</organism>
<dbReference type="VEuPathDB" id="GiardiaDB:SS50377_20568"/>
<keyword evidence="4" id="KW-1185">Reference proteome</keyword>
<dbReference type="AlphaFoldDB" id="V6M4D8"/>
<feature type="region of interest" description="Disordered" evidence="1">
    <location>
        <begin position="241"/>
        <end position="305"/>
    </location>
</feature>
<dbReference type="InterPro" id="IPR051291">
    <property type="entry name" value="CIMAP"/>
</dbReference>
<evidence type="ECO:0000256" key="1">
    <source>
        <dbReference type="SAM" id="MobiDB-lite"/>
    </source>
</evidence>
<dbReference type="EMBL" id="KI545999">
    <property type="protein sequence ID" value="EST48174.1"/>
    <property type="molecule type" value="Genomic_DNA"/>
</dbReference>
<feature type="compositionally biased region" description="Polar residues" evidence="1">
    <location>
        <begin position="325"/>
        <end position="351"/>
    </location>
</feature>
<feature type="compositionally biased region" description="Low complexity" evidence="1">
    <location>
        <begin position="189"/>
        <end position="198"/>
    </location>
</feature>
<feature type="region of interest" description="Disordered" evidence="1">
    <location>
        <begin position="164"/>
        <end position="217"/>
    </location>
</feature>
<dbReference type="InterPro" id="IPR010736">
    <property type="entry name" value="SHIPPO-rpt"/>
</dbReference>
<feature type="compositionally biased region" description="Polar residues" evidence="1">
    <location>
        <begin position="257"/>
        <end position="267"/>
    </location>
</feature>
<name>V6M4D8_9EUKA</name>
<dbReference type="PANTHER" id="PTHR21580:SF28">
    <property type="entry name" value="BOREALIN N-TERMINAL DOMAIN-CONTAINING PROTEIN-RELATED"/>
    <property type="match status" value="1"/>
</dbReference>
<evidence type="ECO:0000313" key="3">
    <source>
        <dbReference type="EMBL" id="KAH0577217.1"/>
    </source>
</evidence>
<accession>V6M4D8</accession>
<dbReference type="OrthoDB" id="406368at2759"/>
<evidence type="ECO:0000313" key="2">
    <source>
        <dbReference type="EMBL" id="EST48174.1"/>
    </source>
</evidence>
<feature type="region of interest" description="Disordered" evidence="1">
    <location>
        <begin position="318"/>
        <end position="355"/>
    </location>
</feature>
<evidence type="ECO:0000313" key="4">
    <source>
        <dbReference type="Proteomes" id="UP000018208"/>
    </source>
</evidence>
<dbReference type="PANTHER" id="PTHR21580">
    <property type="entry name" value="SHIPPO-1-RELATED"/>
    <property type="match status" value="1"/>
</dbReference>
<reference evidence="2 3" key="1">
    <citation type="journal article" date="2014" name="PLoS Genet.">
        <title>The Genome of Spironucleus salmonicida Highlights a Fish Pathogen Adapted to Fluctuating Environments.</title>
        <authorList>
            <person name="Xu F."/>
            <person name="Jerlstrom-Hultqvist J."/>
            <person name="Einarsson E."/>
            <person name="Astvaldsson A."/>
            <person name="Svard S.G."/>
            <person name="Andersson J.O."/>
        </authorList>
    </citation>
    <scope>NUCLEOTIDE SEQUENCE</scope>
    <source>
        <strain evidence="3">ATCC 50377</strain>
    </source>
</reference>
<protein>
    <submittedName>
        <fullName evidence="2">SHIPPO 1-like protein</fullName>
    </submittedName>
</protein>
<dbReference type="EMBL" id="AUWU02000001">
    <property type="protein sequence ID" value="KAH0577217.1"/>
    <property type="molecule type" value="Genomic_DNA"/>
</dbReference>
<sequence length="419" mass="43836">MCDVEDCGTMFVPGPGAYSPNIKSTTFNSGSPEFTMKGRYNTQQIAGSPGPGAYNIPGSIGKRGASLAGRTQMSKISDVPGPGTYSPQRKSHGAIPSFAGRTQIDFNKNDTPAPCTYNVTEYTQLGRHAPKISMAGRTTTHVPESGPGFAYDPKLQKSNIGTTLAGRTTTGGNKNDVPGPGTYSINTRSSSPSHSLASRTVDMSQRPTHDVGPGAYESPERAFKYTQKGYGGSSLAGRTTDAFSKGNANPGPGTYGIPSQFNRNGAGSSLAGRTATMQVNNNPGPNTYSISPKKPTTAPSLAGRTFKPGVQDWEIRKKMDAPSPDTYNLNGSNRGKQISMSGRTQLNTRNDNPGPGTYSLKGDFDRAGVGSSLAGRTNALQGDKNPGVGPGSYMLKSTLKSGGISISGRPKKRGGIIFD</sequence>
<feature type="compositionally biased region" description="Polar residues" evidence="1">
    <location>
        <begin position="275"/>
        <end position="290"/>
    </location>
</feature>
<dbReference type="Pfam" id="PF07004">
    <property type="entry name" value="SHIPPO-rpt"/>
    <property type="match status" value="8"/>
</dbReference>
<proteinExistence type="predicted"/>